<dbReference type="InterPro" id="IPR006626">
    <property type="entry name" value="PbH1"/>
</dbReference>
<dbReference type="Pfam" id="PF13229">
    <property type="entry name" value="Beta_helix"/>
    <property type="match status" value="2"/>
</dbReference>
<accession>A0ABT0UB55</accession>
<dbReference type="RefSeq" id="WP_250931821.1">
    <property type="nucleotide sequence ID" value="NZ_JAMQBK010000073.1"/>
</dbReference>
<evidence type="ECO:0000256" key="1">
    <source>
        <dbReference type="SAM" id="SignalP"/>
    </source>
</evidence>
<comment type="caution">
    <text evidence="3">The sequence shown here is derived from an EMBL/GenBank/DDBJ whole genome shotgun (WGS) entry which is preliminary data.</text>
</comment>
<dbReference type="Proteomes" id="UP001202961">
    <property type="component" value="Unassembled WGS sequence"/>
</dbReference>
<name>A0ABT0UB55_9BACT</name>
<keyword evidence="1" id="KW-0732">Signal</keyword>
<reference evidence="3 4" key="1">
    <citation type="journal article" date="2022" name="Syst. Appl. Microbiol.">
        <title>Rhodopirellula aestuarii sp. nov., a novel member of the genus Rhodopirellula isolated from brackish sediments collected in the Tagus River estuary, Portugal.</title>
        <authorList>
            <person name="Vitorino I.R."/>
            <person name="Klimek D."/>
            <person name="Calusinska M."/>
            <person name="Lobo-da-Cunha A."/>
            <person name="Vasconcelos V."/>
            <person name="Lage O.M."/>
        </authorList>
    </citation>
    <scope>NUCLEOTIDE SEQUENCE [LARGE SCALE GENOMIC DNA]</scope>
    <source>
        <strain evidence="3 4">ICT_H3.1</strain>
    </source>
</reference>
<evidence type="ECO:0000313" key="4">
    <source>
        <dbReference type="Proteomes" id="UP001202961"/>
    </source>
</evidence>
<dbReference type="Gene3D" id="2.160.20.10">
    <property type="entry name" value="Single-stranded right-handed beta-helix, Pectin lyase-like"/>
    <property type="match status" value="3"/>
</dbReference>
<keyword evidence="4" id="KW-1185">Reference proteome</keyword>
<sequence>MKNLSICLLLLMMTMIVRFGVAATPDADFYLSSKGSDQWSGTLAQPNAEGTDGPFATLTRARNAVRILKQHKKSDIRVLLREGTYPLAETVVFGVEDSGESDATVTYAAYPDETPVLSSGREIKGWQKVSEDLPGLPENARGNVWVANTSDRFLTLYDDGGMLPRARSERFVPKGNATELQYPEGKLKNWPNVQDVEIVVRPTRLWTMNILPLVSVNEKQRVAHTAIPATYGMNKIGCWVENVVEEIDKPGEWALNTKEGKVYLWPRTPWDAGNSPVISPRLIEFIRVEGRIDKKGPKDIPVRNLRFRGLTFQHGERYTLAGDDAGLQHDWDMFDKGNALVRFRGAENCAIEQCHFLHSGSGAIRVDLHGQHNKITGNRIEHLGGGGILLCGYGPGTKDVNKNNIVYNNDIHHVGQIYWQSPGIFLSQSGENRVAHNLIHHTNYSGLIVSGIVHRFITQGNKRESQRTVRWHELENLPKNPEPDEVRPFLHTRNNVIENNEIHHAMQILGDGNGIYIRGCGPGNVIRRNYIHHLVSDIHGQSAIRTDGGQEDTIIAENLMYQCKSQGVTLKLNNRLENNIIADVIAPRGVYLKIVEGPMKGARNKRNIFYSSRADCTFISEPGGGTGKVGEDRRGRLPARMKDIDSDHNIYFCKAEPRLGEETLARLRRDGVDASSRSVDPMFVDPENGDFRFKPGSPALEMGIVPINVSEIGLRTKSVGNADVGS</sequence>
<evidence type="ECO:0000313" key="3">
    <source>
        <dbReference type="EMBL" id="MCM2373944.1"/>
    </source>
</evidence>
<protein>
    <submittedName>
        <fullName evidence="3">Right-handed parallel beta-helix repeat-containing protein</fullName>
    </submittedName>
</protein>
<dbReference type="SMART" id="SM00710">
    <property type="entry name" value="PbH1"/>
    <property type="match status" value="6"/>
</dbReference>
<proteinExistence type="predicted"/>
<dbReference type="PANTHER" id="PTHR36453">
    <property type="entry name" value="SECRETED PROTEIN-RELATED"/>
    <property type="match status" value="1"/>
</dbReference>
<feature type="chain" id="PRO_5047410722" evidence="1">
    <location>
        <begin position="23"/>
        <end position="726"/>
    </location>
</feature>
<gene>
    <name evidence="3" type="ORF">NB063_25290</name>
</gene>
<organism evidence="3 4">
    <name type="scientific">Aporhodopirellula aestuarii</name>
    <dbReference type="NCBI Taxonomy" id="2950107"/>
    <lineage>
        <taxon>Bacteria</taxon>
        <taxon>Pseudomonadati</taxon>
        <taxon>Planctomycetota</taxon>
        <taxon>Planctomycetia</taxon>
        <taxon>Pirellulales</taxon>
        <taxon>Pirellulaceae</taxon>
        <taxon>Aporhodopirellula</taxon>
    </lineage>
</organism>
<dbReference type="SUPFAM" id="SSF51126">
    <property type="entry name" value="Pectin lyase-like"/>
    <property type="match status" value="2"/>
</dbReference>
<feature type="domain" description="Right handed beta helix" evidence="2">
    <location>
        <begin position="341"/>
        <end position="451"/>
    </location>
</feature>
<feature type="signal peptide" evidence="1">
    <location>
        <begin position="1"/>
        <end position="22"/>
    </location>
</feature>
<dbReference type="InterPro" id="IPR012334">
    <property type="entry name" value="Pectin_lyas_fold"/>
</dbReference>
<dbReference type="InterPro" id="IPR039448">
    <property type="entry name" value="Beta_helix"/>
</dbReference>
<dbReference type="InterPro" id="IPR011050">
    <property type="entry name" value="Pectin_lyase_fold/virulence"/>
</dbReference>
<evidence type="ECO:0000259" key="2">
    <source>
        <dbReference type="Pfam" id="PF13229"/>
    </source>
</evidence>
<feature type="domain" description="Right handed beta helix" evidence="2">
    <location>
        <begin position="492"/>
        <end position="585"/>
    </location>
</feature>
<dbReference type="EMBL" id="JAMQBK010000073">
    <property type="protein sequence ID" value="MCM2373944.1"/>
    <property type="molecule type" value="Genomic_DNA"/>
</dbReference>
<dbReference type="PANTHER" id="PTHR36453:SF1">
    <property type="entry name" value="RIGHT HANDED BETA HELIX DOMAIN-CONTAINING PROTEIN"/>
    <property type="match status" value="1"/>
</dbReference>